<proteinExistence type="predicted"/>
<dbReference type="STRING" id="1045558.SAMN05216175_104164"/>
<dbReference type="Proteomes" id="UP000198623">
    <property type="component" value="Unassembled WGS sequence"/>
</dbReference>
<dbReference type="RefSeq" id="WP_090726468.1">
    <property type="nucleotide sequence ID" value="NZ_FOOU01000004.1"/>
</dbReference>
<evidence type="ECO:0000313" key="2">
    <source>
        <dbReference type="Proteomes" id="UP000198623"/>
    </source>
</evidence>
<dbReference type="OrthoDB" id="4891072at2"/>
<keyword evidence="2" id="KW-1185">Reference proteome</keyword>
<dbReference type="EMBL" id="FOOU01000004">
    <property type="protein sequence ID" value="SFG21820.1"/>
    <property type="molecule type" value="Genomic_DNA"/>
</dbReference>
<name>A0A1I2Q1N0_9GAMM</name>
<sequence>MTTPAAINAALKGDNALPLRPINQVMNLERLGAMHQSRLSFMRTLVRRIMRERWQIEPARFELDAQGYGTVIYEIKAPHGLFSFVLFSSYLASEDRNDRVIATQWDLTMALVDGQVDEIYLEKLRQNVPKQEAGRVDSRVFVLSRANRSARNFDYVVNQLAKGEQPDVAKIAQVGYLYRTTAVYGSGKLGMADWEKVSTRYPDFARPFAAEMFVCLMLRNFSLLQVEHIAKHKSPDSFLPMQPKVKRFFGIGNSTGLGMAPYLINHPILINQWVEMRELALARIRVLGGIDQHICEQFKELMGRCYVHTAETVTEDEWQTGNNQQVLLDMDALKARVAVPFNSWDELLRWSEEHCSLQGQEMIISMMLELYPELVDDLEDYHTAEEFLDLDPLMPVQQLKEIIEQRYNWALAIDFNADGARETFWYRSEEKMEPRLGGTELEEGRKKQMALGVGYAVRKCYDQLCEYIAAYPEHTTARFMVARPKLRGIVRRIQTMNKCVYGDIQANLLDRNVLPMHLLRAKLAFFGVGKFDPRSRLWVRNTMFQGAPLLEDIGKPFNDDWFMPLAPTLDEPSLNASKSEAPAQ</sequence>
<dbReference type="AlphaFoldDB" id="A0A1I2Q1N0"/>
<accession>A0A1I2Q1N0</accession>
<reference evidence="2" key="1">
    <citation type="submission" date="2016-10" db="EMBL/GenBank/DDBJ databases">
        <authorList>
            <person name="Varghese N."/>
            <person name="Submissions S."/>
        </authorList>
    </citation>
    <scope>NUCLEOTIDE SEQUENCE [LARGE SCALE GENOMIC DNA]</scope>
    <source>
        <strain evidence="2">CGMCC 1.10971</strain>
    </source>
</reference>
<protein>
    <submittedName>
        <fullName evidence="1">Uncharacterized protein</fullName>
    </submittedName>
</protein>
<evidence type="ECO:0000313" key="1">
    <source>
        <dbReference type="EMBL" id="SFG21820.1"/>
    </source>
</evidence>
<organism evidence="1 2">
    <name type="scientific">Neptunomonas qingdaonensis</name>
    <dbReference type="NCBI Taxonomy" id="1045558"/>
    <lineage>
        <taxon>Bacteria</taxon>
        <taxon>Pseudomonadati</taxon>
        <taxon>Pseudomonadota</taxon>
        <taxon>Gammaproteobacteria</taxon>
        <taxon>Oceanospirillales</taxon>
        <taxon>Oceanospirillaceae</taxon>
        <taxon>Neptunomonas</taxon>
    </lineage>
</organism>
<gene>
    <name evidence="1" type="ORF">SAMN05216175_104164</name>
</gene>